<dbReference type="OrthoDB" id="2156052at2759"/>
<feature type="compositionally biased region" description="Acidic residues" evidence="1">
    <location>
        <begin position="24"/>
        <end position="36"/>
    </location>
</feature>
<gene>
    <name evidence="2" type="ORF">FRX48_01085</name>
</gene>
<evidence type="ECO:0000256" key="1">
    <source>
        <dbReference type="SAM" id="MobiDB-lite"/>
    </source>
</evidence>
<dbReference type="InterPro" id="IPR011009">
    <property type="entry name" value="Kinase-like_dom_sf"/>
</dbReference>
<proteinExistence type="predicted"/>
<accession>A0A5M8Q573</accession>
<comment type="caution">
    <text evidence="2">The sequence shown here is derived from an EMBL/GenBank/DDBJ whole genome shotgun (WGS) entry which is preliminary data.</text>
</comment>
<evidence type="ECO:0008006" key="4">
    <source>
        <dbReference type="Google" id="ProtNLM"/>
    </source>
</evidence>
<dbReference type="Gene3D" id="1.10.510.10">
    <property type="entry name" value="Transferase(Phosphotransferase) domain 1"/>
    <property type="match status" value="1"/>
</dbReference>
<sequence length="310" mass="34742">MILKNKGCGADGDDKDNKKLFDREDAEDDSSSDEDDKDFRLKILSKIQKSQRVIRASFKATSSQGGNRDRLFCTQKCLLGLLNGHRDHDREPLGITGSRGAIFKVTLTSLEYTVAAKGTVFAFISDLVHEESVYARLRPLQGECVPVCLGSIKLPTPYFYDLGVEIIHMMLLAWGGESMELSFPIYAQRVDKKASRAIEAIHRFEVLHKDAMPRNMLWNEALKRVLFIDFERSQIREVQAGKRVLGIISPNQKKRENDPMQIAKEAGDEKVVSTAGDVSKAAETETIDEILFAHELKEVRWALAEKAAGA</sequence>
<protein>
    <recommendedName>
        <fullName evidence="4">Protein kinase domain-containing protein</fullName>
    </recommendedName>
</protein>
<reference evidence="2 3" key="1">
    <citation type="submission" date="2019-09" db="EMBL/GenBank/DDBJ databases">
        <title>The hologenome of the rock-dwelling lichen Lasallia pustulata.</title>
        <authorList>
            <person name="Greshake Tzovaras B."/>
            <person name="Segers F."/>
            <person name="Bicker A."/>
            <person name="Dal Grande F."/>
            <person name="Otte J."/>
            <person name="Hankeln T."/>
            <person name="Schmitt I."/>
            <person name="Ebersberger I."/>
        </authorList>
    </citation>
    <scope>NUCLEOTIDE SEQUENCE [LARGE SCALE GENOMIC DNA]</scope>
    <source>
        <strain evidence="2">A1-1</strain>
    </source>
</reference>
<dbReference type="Proteomes" id="UP000324767">
    <property type="component" value="Unassembled WGS sequence"/>
</dbReference>
<dbReference type="AlphaFoldDB" id="A0A5M8Q573"/>
<feature type="region of interest" description="Disordered" evidence="1">
    <location>
        <begin position="1"/>
        <end position="36"/>
    </location>
</feature>
<evidence type="ECO:0000313" key="2">
    <source>
        <dbReference type="EMBL" id="KAA6416365.1"/>
    </source>
</evidence>
<organism evidence="2 3">
    <name type="scientific">Lasallia pustulata</name>
    <dbReference type="NCBI Taxonomy" id="136370"/>
    <lineage>
        <taxon>Eukaryota</taxon>
        <taxon>Fungi</taxon>
        <taxon>Dikarya</taxon>
        <taxon>Ascomycota</taxon>
        <taxon>Pezizomycotina</taxon>
        <taxon>Lecanoromycetes</taxon>
        <taxon>OSLEUM clade</taxon>
        <taxon>Umbilicariomycetidae</taxon>
        <taxon>Umbilicariales</taxon>
        <taxon>Umbilicariaceae</taxon>
        <taxon>Lasallia</taxon>
    </lineage>
</organism>
<dbReference type="SUPFAM" id="SSF56112">
    <property type="entry name" value="Protein kinase-like (PK-like)"/>
    <property type="match status" value="1"/>
</dbReference>
<dbReference type="Pfam" id="PF06293">
    <property type="entry name" value="Kdo"/>
    <property type="match status" value="1"/>
</dbReference>
<evidence type="ECO:0000313" key="3">
    <source>
        <dbReference type="Proteomes" id="UP000324767"/>
    </source>
</evidence>
<name>A0A5M8Q573_9LECA</name>
<dbReference type="EMBL" id="VXIT01000001">
    <property type="protein sequence ID" value="KAA6416365.1"/>
    <property type="molecule type" value="Genomic_DNA"/>
</dbReference>